<evidence type="ECO:0000313" key="4">
    <source>
        <dbReference type="Proteomes" id="UP000054495"/>
    </source>
</evidence>
<sequence>MPAHPLVAKINYLIEVAPILRTSRPIKPPTEEEDKAMRANLQLLPLATPAATRNNRIARLSDLLEELHGLRLSDISYDSLRHHVYQIMNTCSAVYNGTCAELLPKPRKAVLREDMDSTTRDSSPIMAEEQPIYHSYKILGDRVEKFSGAGDKTFEEFLEEYTDLINRFKIPHEHAKSLLPLYLVGGAKLKYQNLDGADKLSWKDLVTTLATKFESEAILSNVRDELHNLTQGRDTVGDFAKKVFAKTKVAFQGQNKNMITQLAIDFFVKGLRPDIRKAIRRLPDATNFETVVANAEKEARILEQEKREDSETPIFNRLDIRLEAGFEHHLSYLGLWDNYEVPLPSNLMKFPVHTSHFTLARVMEMVIYDFYSDLFDSHVHLPPCHLREGGYVIPSVLPSEVRHAIKSVENHTAPVPTGFDQNI</sequence>
<dbReference type="AlphaFoldDB" id="A0A0D6MCI6"/>
<evidence type="ECO:0000313" key="3">
    <source>
        <dbReference type="EMBL" id="EPB78977.1"/>
    </source>
</evidence>
<proteinExistence type="predicted"/>
<accession>A0A0D6MCI6</accession>
<reference evidence="3 4" key="1">
    <citation type="submission" date="2013-05" db="EMBL/GenBank/DDBJ databases">
        <title>Draft genome of the parasitic nematode Anyclostoma ceylanicum.</title>
        <authorList>
            <person name="Mitreva M."/>
        </authorList>
    </citation>
    <scope>NUCLEOTIDE SEQUENCE [LARGE SCALE GENOMIC DNA]</scope>
</reference>
<keyword evidence="4" id="KW-1185">Reference proteome</keyword>
<keyword evidence="1" id="KW-0175">Coiled coil</keyword>
<dbReference type="Pfam" id="PF03732">
    <property type="entry name" value="Retrotrans_gag"/>
    <property type="match status" value="1"/>
</dbReference>
<gene>
    <name evidence="3" type="ORF">ANCCEY_01932</name>
</gene>
<dbReference type="Proteomes" id="UP000054495">
    <property type="component" value="Unassembled WGS sequence"/>
</dbReference>
<dbReference type="InterPro" id="IPR005162">
    <property type="entry name" value="Retrotrans_gag_dom"/>
</dbReference>
<name>A0A0D6MCI6_9BILA</name>
<feature type="domain" description="Retrotransposon gag" evidence="2">
    <location>
        <begin position="179"/>
        <end position="273"/>
    </location>
</feature>
<protein>
    <recommendedName>
        <fullName evidence="2">Retrotransposon gag domain-containing protein</fullName>
    </recommendedName>
</protein>
<dbReference type="EMBL" id="KE124802">
    <property type="protein sequence ID" value="EPB78977.1"/>
    <property type="molecule type" value="Genomic_DNA"/>
</dbReference>
<evidence type="ECO:0000259" key="2">
    <source>
        <dbReference type="Pfam" id="PF03732"/>
    </source>
</evidence>
<evidence type="ECO:0000256" key="1">
    <source>
        <dbReference type="SAM" id="Coils"/>
    </source>
</evidence>
<feature type="coiled-coil region" evidence="1">
    <location>
        <begin position="285"/>
        <end position="312"/>
    </location>
</feature>
<organism evidence="3 4">
    <name type="scientific">Ancylostoma ceylanicum</name>
    <dbReference type="NCBI Taxonomy" id="53326"/>
    <lineage>
        <taxon>Eukaryota</taxon>
        <taxon>Metazoa</taxon>
        <taxon>Ecdysozoa</taxon>
        <taxon>Nematoda</taxon>
        <taxon>Chromadorea</taxon>
        <taxon>Rhabditida</taxon>
        <taxon>Rhabditina</taxon>
        <taxon>Rhabditomorpha</taxon>
        <taxon>Strongyloidea</taxon>
        <taxon>Ancylostomatidae</taxon>
        <taxon>Ancylostomatinae</taxon>
        <taxon>Ancylostoma</taxon>
    </lineage>
</organism>